<evidence type="ECO:0000256" key="1">
    <source>
        <dbReference type="SAM" id="Phobius"/>
    </source>
</evidence>
<dbReference type="InterPro" id="IPR011969">
    <property type="entry name" value="Clan_AA_Asp_peptidase_C"/>
</dbReference>
<reference evidence="2" key="1">
    <citation type="submission" date="2018-03" db="EMBL/GenBank/DDBJ databases">
        <title>Cross-interface Injection: A General Nanoliter Liquid Handling Method Applied to Single Cells Genome Amplification Automated Nanoliter Liquid Handling Applied to Single Cell Multiple Displacement Amplification.</title>
        <authorList>
            <person name="Yun J."/>
            <person name="Xu P."/>
            <person name="Xu J."/>
            <person name="Dai X."/>
            <person name="Wang Y."/>
            <person name="Zheng X."/>
            <person name="Cao C."/>
            <person name="Yi Q."/>
            <person name="Zhu Y."/>
            <person name="Wang L."/>
            <person name="Dong Z."/>
            <person name="Huang Y."/>
            <person name="Huang L."/>
            <person name="Du W."/>
        </authorList>
    </citation>
    <scope>NUCLEOTIDE SEQUENCE [LARGE SCALE GENOMIC DNA]</scope>
    <source>
        <strain evidence="2">Z-D3-2</strain>
    </source>
</reference>
<accession>A0A2T4CY88</accession>
<dbReference type="SUPFAM" id="SSF50630">
    <property type="entry name" value="Acid proteases"/>
    <property type="match status" value="1"/>
</dbReference>
<keyword evidence="1" id="KW-0812">Transmembrane</keyword>
<dbReference type="AlphaFoldDB" id="A0A2T4CY88"/>
<dbReference type="PROSITE" id="PS00141">
    <property type="entry name" value="ASP_PROTEASE"/>
    <property type="match status" value="1"/>
</dbReference>
<dbReference type="InterPro" id="IPR001969">
    <property type="entry name" value="Aspartic_peptidase_AS"/>
</dbReference>
<dbReference type="Pfam" id="PF13975">
    <property type="entry name" value="gag-asp_proteas"/>
    <property type="match status" value="1"/>
</dbReference>
<dbReference type="NCBIfam" id="TIGR02281">
    <property type="entry name" value="clan_AA_DTGA"/>
    <property type="match status" value="1"/>
</dbReference>
<comment type="caution">
    <text evidence="2">The sequence shown here is derived from an EMBL/GenBank/DDBJ whole genome shotgun (WGS) entry which is preliminary data.</text>
</comment>
<keyword evidence="2" id="KW-0645">Protease</keyword>
<feature type="transmembrane region" description="Helical" evidence="1">
    <location>
        <begin position="12"/>
        <end position="35"/>
    </location>
</feature>
<dbReference type="InterPro" id="IPR021109">
    <property type="entry name" value="Peptidase_aspartic_dom_sf"/>
</dbReference>
<dbReference type="InterPro" id="IPR034122">
    <property type="entry name" value="Retropepsin-like_bacterial"/>
</dbReference>
<dbReference type="CDD" id="cd05483">
    <property type="entry name" value="retropepsin_like_bacteria"/>
    <property type="match status" value="1"/>
</dbReference>
<dbReference type="GO" id="GO:0004190">
    <property type="term" value="F:aspartic-type endopeptidase activity"/>
    <property type="evidence" value="ECO:0007669"/>
    <property type="project" value="InterPro"/>
</dbReference>
<name>A0A2T4CY88_9GAMM</name>
<dbReference type="EMBL" id="PYVN01000013">
    <property type="protein sequence ID" value="PTB86510.1"/>
    <property type="molecule type" value="Genomic_DNA"/>
</dbReference>
<sequence length="174" mass="19086">MKMNPAHQKGSSKAFTIIFWLLLMGSLTLFFNGFIEQKYNPNRHLMEMEAGLGTDVVLLRNQAGHYVAPGFINGHEVTFLLDTGATNISVPAGIAREAGLKQGRQAMVNTANGVVPVYSTELDTVQLGTIKLQHIQAHINPHMSEDIVLLGMSFMKHLEMTQRDGTLTLSLPGI</sequence>
<protein>
    <submittedName>
        <fullName evidence="2">TIGR02281 family clan AA aspartic protease</fullName>
    </submittedName>
</protein>
<dbReference type="Gene3D" id="2.40.70.10">
    <property type="entry name" value="Acid Proteases"/>
    <property type="match status" value="1"/>
</dbReference>
<evidence type="ECO:0000313" key="2">
    <source>
        <dbReference type="EMBL" id="PTB86510.1"/>
    </source>
</evidence>
<organism evidence="2">
    <name type="scientific">Pseudidiomarina aestuarii</name>
    <dbReference type="NCBI Taxonomy" id="624146"/>
    <lineage>
        <taxon>Bacteria</taxon>
        <taxon>Pseudomonadati</taxon>
        <taxon>Pseudomonadota</taxon>
        <taxon>Gammaproteobacteria</taxon>
        <taxon>Alteromonadales</taxon>
        <taxon>Idiomarinaceae</taxon>
        <taxon>Pseudidiomarina</taxon>
    </lineage>
</organism>
<dbReference type="GO" id="GO:0006508">
    <property type="term" value="P:proteolysis"/>
    <property type="evidence" value="ECO:0007669"/>
    <property type="project" value="UniProtKB-KW"/>
</dbReference>
<proteinExistence type="predicted"/>
<keyword evidence="1" id="KW-0472">Membrane</keyword>
<gene>
    <name evidence="2" type="ORF">C9940_02005</name>
</gene>
<keyword evidence="1" id="KW-1133">Transmembrane helix</keyword>
<keyword evidence="2" id="KW-0378">Hydrolase</keyword>